<dbReference type="Proteomes" id="UP001437256">
    <property type="component" value="Unassembled WGS sequence"/>
</dbReference>
<dbReference type="EMBL" id="JBBXMP010000135">
    <property type="protein sequence ID" value="KAL0061439.1"/>
    <property type="molecule type" value="Genomic_DNA"/>
</dbReference>
<proteinExistence type="predicted"/>
<protein>
    <submittedName>
        <fullName evidence="1">Uncharacterized protein</fullName>
    </submittedName>
</protein>
<reference evidence="1 2" key="1">
    <citation type="submission" date="2024-05" db="EMBL/GenBank/DDBJ databases">
        <title>A draft genome resource for the thread blight pathogen Marasmius tenuissimus strain MS-2.</title>
        <authorList>
            <person name="Yulfo-Soto G.E."/>
            <person name="Baruah I.K."/>
            <person name="Amoako-Attah I."/>
            <person name="Bukari Y."/>
            <person name="Meinhardt L.W."/>
            <person name="Bailey B.A."/>
            <person name="Cohen S.P."/>
        </authorList>
    </citation>
    <scope>NUCLEOTIDE SEQUENCE [LARGE SCALE GENOMIC DNA]</scope>
    <source>
        <strain evidence="1 2">MS-2</strain>
    </source>
</reference>
<comment type="caution">
    <text evidence="1">The sequence shown here is derived from an EMBL/GenBank/DDBJ whole genome shotgun (WGS) entry which is preliminary data.</text>
</comment>
<sequence>MDNNCSPALKTFLEALHCGSKLESVSLHGVAGLIPSSGRQGPYLSSYEPVKPVVSNIPSLSAQLSNAQGFSDMLYDMFWSMTLPSLQTLKLCLVPPHEFLNKKNCHATEGLNPPTFHAFLKRSNCNITMIAIEGMNILDTDVINLLQYTRSLHTFTLCKLWATTEFQRGEGRAPVEPGHQIITKSFLKQLGATTLTADAFSTQQPLVPKLKCLKLRVQSHFNADEVFVDMIKLRSEPSYRDMCPSDMEQLRTVMLHVVSRKLAKVIYEPLKRIDREGMMISVFGNGKRVI</sequence>
<evidence type="ECO:0000313" key="1">
    <source>
        <dbReference type="EMBL" id="KAL0061439.1"/>
    </source>
</evidence>
<name>A0ABR2ZKD3_9AGAR</name>
<keyword evidence="2" id="KW-1185">Reference proteome</keyword>
<accession>A0ABR2ZKD3</accession>
<organism evidence="1 2">
    <name type="scientific">Marasmius tenuissimus</name>
    <dbReference type="NCBI Taxonomy" id="585030"/>
    <lineage>
        <taxon>Eukaryota</taxon>
        <taxon>Fungi</taxon>
        <taxon>Dikarya</taxon>
        <taxon>Basidiomycota</taxon>
        <taxon>Agaricomycotina</taxon>
        <taxon>Agaricomycetes</taxon>
        <taxon>Agaricomycetidae</taxon>
        <taxon>Agaricales</taxon>
        <taxon>Marasmiineae</taxon>
        <taxon>Marasmiaceae</taxon>
        <taxon>Marasmius</taxon>
    </lineage>
</organism>
<gene>
    <name evidence="1" type="ORF">AAF712_011733</name>
</gene>
<evidence type="ECO:0000313" key="2">
    <source>
        <dbReference type="Proteomes" id="UP001437256"/>
    </source>
</evidence>